<dbReference type="RefSeq" id="WP_138647695.1">
    <property type="nucleotide sequence ID" value="NZ_VCKW01000144.1"/>
</dbReference>
<dbReference type="Gene3D" id="3.40.630.10">
    <property type="entry name" value="Zn peptidases"/>
    <property type="match status" value="1"/>
</dbReference>
<dbReference type="PROSITE" id="PS52035">
    <property type="entry name" value="PEPTIDASE_M14"/>
    <property type="match status" value="1"/>
</dbReference>
<dbReference type="CDD" id="cd03859">
    <property type="entry name" value="M14_CPT"/>
    <property type="match status" value="1"/>
</dbReference>
<evidence type="ECO:0000256" key="6">
    <source>
        <dbReference type="ARBA" id="ARBA00022729"/>
    </source>
</evidence>
<dbReference type="AlphaFoldDB" id="A0A5C4J6T8"/>
<comment type="cofactor">
    <cofactor evidence="1">
        <name>Zn(2+)</name>
        <dbReference type="ChEBI" id="CHEBI:29105"/>
    </cofactor>
</comment>
<keyword evidence="9" id="KW-0482">Metalloprotease</keyword>
<keyword evidence="4" id="KW-0645">Protease</keyword>
<evidence type="ECO:0000256" key="2">
    <source>
        <dbReference type="ARBA" id="ARBA00005988"/>
    </source>
</evidence>
<dbReference type="PANTHER" id="PTHR11705:SF143">
    <property type="entry name" value="SLL0236 PROTEIN"/>
    <property type="match status" value="1"/>
</dbReference>
<comment type="catalytic activity">
    <reaction evidence="10">
        <text>Releases a C-terminal residue, which may be hydrophobic or positively charged.</text>
        <dbReference type="EC" id="3.4.17.18"/>
    </reaction>
</comment>
<feature type="domain" description="Peptidase M14" evidence="17">
    <location>
        <begin position="115"/>
        <end position="415"/>
    </location>
</feature>
<evidence type="ECO:0000256" key="10">
    <source>
        <dbReference type="ARBA" id="ARBA00050859"/>
    </source>
</evidence>
<feature type="chain" id="PRO_5023137890" description="Zinc carboxypeptidase" evidence="16">
    <location>
        <begin position="27"/>
        <end position="429"/>
    </location>
</feature>
<dbReference type="OrthoDB" id="5240362at2"/>
<evidence type="ECO:0000256" key="14">
    <source>
        <dbReference type="PROSITE-ProRule" id="PRU01379"/>
    </source>
</evidence>
<evidence type="ECO:0000256" key="4">
    <source>
        <dbReference type="ARBA" id="ARBA00022670"/>
    </source>
</evidence>
<keyword evidence="19" id="KW-1185">Reference proteome</keyword>
<keyword evidence="3 18" id="KW-0121">Carboxypeptidase</keyword>
<reference evidence="18 19" key="1">
    <citation type="submission" date="2019-05" db="EMBL/GenBank/DDBJ databases">
        <title>Draft genome sequence of Actinomadura sp. 14C53.</title>
        <authorList>
            <person name="Saricaoglu S."/>
            <person name="Isik K."/>
        </authorList>
    </citation>
    <scope>NUCLEOTIDE SEQUENCE [LARGE SCALE GENOMIC DNA]</scope>
    <source>
        <strain evidence="18 19">14C53</strain>
    </source>
</reference>
<evidence type="ECO:0000256" key="5">
    <source>
        <dbReference type="ARBA" id="ARBA00022723"/>
    </source>
</evidence>
<evidence type="ECO:0000313" key="18">
    <source>
        <dbReference type="EMBL" id="TMQ93548.1"/>
    </source>
</evidence>
<keyword evidence="6 16" id="KW-0732">Signal</keyword>
<dbReference type="GO" id="GO:0004181">
    <property type="term" value="F:metallocarboxypeptidase activity"/>
    <property type="evidence" value="ECO:0007669"/>
    <property type="project" value="InterPro"/>
</dbReference>
<protein>
    <recommendedName>
        <fullName evidence="13">Zinc carboxypeptidase</fullName>
        <ecNumber evidence="12">3.4.17.18</ecNumber>
    </recommendedName>
</protein>
<dbReference type="GO" id="GO:0006508">
    <property type="term" value="P:proteolysis"/>
    <property type="evidence" value="ECO:0007669"/>
    <property type="project" value="UniProtKB-KW"/>
</dbReference>
<dbReference type="EC" id="3.4.17.18" evidence="12"/>
<dbReference type="InterPro" id="IPR057246">
    <property type="entry name" value="CARBOXYPEPT_ZN_1"/>
</dbReference>
<name>A0A5C4J6T8_9ACTN</name>
<dbReference type="Pfam" id="PF00246">
    <property type="entry name" value="Peptidase_M14"/>
    <property type="match status" value="1"/>
</dbReference>
<dbReference type="SUPFAM" id="SSF53187">
    <property type="entry name" value="Zn-dependent exopeptidases"/>
    <property type="match status" value="1"/>
</dbReference>
<evidence type="ECO:0000256" key="13">
    <source>
        <dbReference type="ARBA" id="ARBA00074273"/>
    </source>
</evidence>
<comment type="similarity">
    <text evidence="2 14">Belongs to the peptidase M14 family.</text>
</comment>
<keyword evidence="8" id="KW-0862">Zinc</keyword>
<comment type="caution">
    <text evidence="18">The sequence shown here is derived from an EMBL/GenBank/DDBJ whole genome shotgun (WGS) entry which is preliminary data.</text>
</comment>
<keyword evidence="7" id="KW-0378">Hydrolase</keyword>
<evidence type="ECO:0000256" key="15">
    <source>
        <dbReference type="SAM" id="MobiDB-lite"/>
    </source>
</evidence>
<dbReference type="EMBL" id="VCKW01000144">
    <property type="protein sequence ID" value="TMQ93548.1"/>
    <property type="molecule type" value="Genomic_DNA"/>
</dbReference>
<feature type="signal peptide" evidence="16">
    <location>
        <begin position="1"/>
        <end position="26"/>
    </location>
</feature>
<evidence type="ECO:0000313" key="19">
    <source>
        <dbReference type="Proteomes" id="UP000309174"/>
    </source>
</evidence>
<evidence type="ECO:0000256" key="12">
    <source>
        <dbReference type="ARBA" id="ARBA00066554"/>
    </source>
</evidence>
<evidence type="ECO:0000256" key="7">
    <source>
        <dbReference type="ARBA" id="ARBA00022801"/>
    </source>
</evidence>
<evidence type="ECO:0000256" key="9">
    <source>
        <dbReference type="ARBA" id="ARBA00023049"/>
    </source>
</evidence>
<keyword evidence="5" id="KW-0479">Metal-binding</keyword>
<evidence type="ECO:0000259" key="17">
    <source>
        <dbReference type="PROSITE" id="PS52035"/>
    </source>
</evidence>
<gene>
    <name evidence="18" type="ORF">ETD83_25275</name>
</gene>
<dbReference type="GO" id="GO:0005615">
    <property type="term" value="C:extracellular space"/>
    <property type="evidence" value="ECO:0007669"/>
    <property type="project" value="TreeGrafter"/>
</dbReference>
<accession>A0A5C4J6T8</accession>
<dbReference type="FunFam" id="3.40.630.10:FF:000084">
    <property type="entry name" value="Carboxypeptidase B2"/>
    <property type="match status" value="1"/>
</dbReference>
<sequence>MRKRPLALAVGALLAGTSLVLPSALADTSGSHGPSGSYGKAPAQSEPLPHRYKVTGPDTREERTVIAGTGVSIDEVKKDSVVITGQPGQAERIRRLGYRVDELALKLGYPPEDALYHDYAEIVAELDKIAREHSGIAKRVTVGKTYQGRDIPAIKISDNVAADEDEPEVLFTANQHAREHLTPEMALYAANLFTDGHGTDSKITELVDGREIVIIASVNPDGLEYDIATGQYRMWRHNRQPVTGATGIDLNRNWAYKWGCCGGSSGTPGAETYRGPSPEAGVETKAVANYVRSRVVGGKQQIKAHIDFHTYSELVLWPMGHTYDDTGPDMSADANRTFATIGREMAATNRYTPQQSSDLYITDGSVNDWMWAEHDIFSYTFEMYPRNADFYPPDEVIVRETTRNRAAVLALTGYADCPYRAIGKQDQYC</sequence>
<organism evidence="18 19">
    <name type="scientific">Actinomadura soli</name>
    <dbReference type="NCBI Taxonomy" id="2508997"/>
    <lineage>
        <taxon>Bacteria</taxon>
        <taxon>Bacillati</taxon>
        <taxon>Actinomycetota</taxon>
        <taxon>Actinomycetes</taxon>
        <taxon>Streptosporangiales</taxon>
        <taxon>Thermomonosporaceae</taxon>
        <taxon>Actinomadura</taxon>
    </lineage>
</organism>
<dbReference type="Proteomes" id="UP000309174">
    <property type="component" value="Unassembled WGS sequence"/>
</dbReference>
<proteinExistence type="inferred from homology"/>
<dbReference type="InterPro" id="IPR033810">
    <property type="entry name" value="Carboxypeptidase_T"/>
</dbReference>
<dbReference type="PANTHER" id="PTHR11705">
    <property type="entry name" value="PROTEASE FAMILY M14 CARBOXYPEPTIDASE A,B"/>
    <property type="match status" value="1"/>
</dbReference>
<dbReference type="InterPro" id="IPR000834">
    <property type="entry name" value="Peptidase_M14"/>
</dbReference>
<evidence type="ECO:0000256" key="8">
    <source>
        <dbReference type="ARBA" id="ARBA00022833"/>
    </source>
</evidence>
<dbReference type="SMART" id="SM00631">
    <property type="entry name" value="Zn_pept"/>
    <property type="match status" value="1"/>
</dbReference>
<feature type="active site" description="Proton donor/acceptor" evidence="14">
    <location>
        <position position="382"/>
    </location>
</feature>
<comment type="function">
    <text evidence="11">Carboxypeptidase that possesses the specificities of both mammalian Cpase A and B. Thus shows broad substrate specificity, being able to cleave Cbz-Gly-Leu, Cbz-Gly-Val, Cbz-Gly-Phe, Cbz-Gly-Lys and Bz-Gly-Arg in vitro.</text>
</comment>
<evidence type="ECO:0000256" key="1">
    <source>
        <dbReference type="ARBA" id="ARBA00001947"/>
    </source>
</evidence>
<dbReference type="GO" id="GO:0008270">
    <property type="term" value="F:zinc ion binding"/>
    <property type="evidence" value="ECO:0007669"/>
    <property type="project" value="InterPro"/>
</dbReference>
<evidence type="ECO:0000256" key="3">
    <source>
        <dbReference type="ARBA" id="ARBA00022645"/>
    </source>
</evidence>
<dbReference type="PRINTS" id="PR00765">
    <property type="entry name" value="CRBOXYPTASEA"/>
</dbReference>
<dbReference type="PROSITE" id="PS00132">
    <property type="entry name" value="CARBOXYPEPT_ZN_1"/>
    <property type="match status" value="1"/>
</dbReference>
<feature type="region of interest" description="Disordered" evidence="15">
    <location>
        <begin position="26"/>
        <end position="59"/>
    </location>
</feature>
<evidence type="ECO:0000256" key="16">
    <source>
        <dbReference type="SAM" id="SignalP"/>
    </source>
</evidence>
<evidence type="ECO:0000256" key="11">
    <source>
        <dbReference type="ARBA" id="ARBA00055464"/>
    </source>
</evidence>